<keyword evidence="3" id="KW-1185">Reference proteome</keyword>
<evidence type="ECO:0000256" key="1">
    <source>
        <dbReference type="SAM" id="Phobius"/>
    </source>
</evidence>
<reference evidence="2 3" key="1">
    <citation type="submission" date="2019-06" db="EMBL/GenBank/DDBJ databases">
        <title>Sequencing the genomes of 1000 actinobacteria strains.</title>
        <authorList>
            <person name="Klenk H.-P."/>
        </authorList>
    </citation>
    <scope>NUCLEOTIDE SEQUENCE [LARGE SCALE GENOMIC DNA]</scope>
    <source>
        <strain evidence="2 3">DSM 20427</strain>
    </source>
</reference>
<organism evidence="2 3">
    <name type="scientific">Microbacterium lacticum</name>
    <dbReference type="NCBI Taxonomy" id="33885"/>
    <lineage>
        <taxon>Bacteria</taxon>
        <taxon>Bacillati</taxon>
        <taxon>Actinomycetota</taxon>
        <taxon>Actinomycetes</taxon>
        <taxon>Micrococcales</taxon>
        <taxon>Microbacteriaceae</taxon>
        <taxon>Microbacterium</taxon>
    </lineage>
</organism>
<keyword evidence="1" id="KW-0472">Membrane</keyword>
<dbReference type="RefSeq" id="WP_170214245.1">
    <property type="nucleotide sequence ID" value="NZ_BJNA01000031.1"/>
</dbReference>
<dbReference type="EMBL" id="VFPS01000004">
    <property type="protein sequence ID" value="TQM95107.1"/>
    <property type="molecule type" value="Genomic_DNA"/>
</dbReference>
<dbReference type="AlphaFoldDB" id="A0A4Y3URI8"/>
<gene>
    <name evidence="2" type="ORF">FHX68_2445</name>
</gene>
<keyword evidence="1" id="KW-0812">Transmembrane</keyword>
<evidence type="ECO:0000313" key="2">
    <source>
        <dbReference type="EMBL" id="TQM95107.1"/>
    </source>
</evidence>
<feature type="transmembrane region" description="Helical" evidence="1">
    <location>
        <begin position="12"/>
        <end position="31"/>
    </location>
</feature>
<dbReference type="Proteomes" id="UP000319804">
    <property type="component" value="Unassembled WGS sequence"/>
</dbReference>
<evidence type="ECO:0000313" key="3">
    <source>
        <dbReference type="Proteomes" id="UP000319804"/>
    </source>
</evidence>
<proteinExistence type="predicted"/>
<name>A0A4Y3URI8_9MICO</name>
<accession>A0A4Y3URI8</accession>
<protein>
    <submittedName>
        <fullName evidence="2">Uncharacterized protein</fullName>
    </submittedName>
</protein>
<comment type="caution">
    <text evidence="2">The sequence shown here is derived from an EMBL/GenBank/DDBJ whole genome shotgun (WGS) entry which is preliminary data.</text>
</comment>
<sequence>MGGYSDDGAVVAAALFAGFVGFLFAVAYYVLSSLFLGRIFQKAGVDGQWRAWVPVSS</sequence>
<keyword evidence="1" id="KW-1133">Transmembrane helix</keyword>